<dbReference type="AlphaFoldDB" id="A0A0D3J3V1"/>
<dbReference type="HOGENOM" id="CLU_951336_0_0_1"/>
<keyword evidence="2" id="KW-1185">Reference proteome</keyword>
<dbReference type="Pfam" id="PF13578">
    <property type="entry name" value="Methyltransf_24"/>
    <property type="match status" value="1"/>
</dbReference>
<evidence type="ECO:0008006" key="3">
    <source>
        <dbReference type="Google" id="ProtNLM"/>
    </source>
</evidence>
<dbReference type="RefSeq" id="XP_005770615.1">
    <property type="nucleotide sequence ID" value="XM_005770558.1"/>
</dbReference>
<sequence>MSVGIGPGSLPYAPCLLACFEQAFACGEHSYADSLAQTLPRAQRNAHAMERMQGSGRVSALWEKRASGRAFIEAQTLLPQPEACSAEGCDRIELLGERLSAAAKALRVGYGAHGQWGIFDKGYNQTKTRFLNSWLCRYATRSKINTICELGFMAGHSSMLFLETVRSAQVFSFDMYDNPWSLPQGKLMEHTYVQRFKLVVGLSNETVPDWERQHPRKRCDAMFIDGAKHLEPRLEDLRNFRRLSSQGAPVFYDEATTLDCVRGSVPEEACPGHFGHRDGSCFCRIRHMQKIGK</sequence>
<dbReference type="Gene3D" id="3.40.50.150">
    <property type="entry name" value="Vaccinia Virus protein VP39"/>
    <property type="match status" value="1"/>
</dbReference>
<protein>
    <recommendedName>
        <fullName evidence="3">Class I SAM-dependent methyltransferase</fullName>
    </recommendedName>
</protein>
<organism evidence="1 2">
    <name type="scientific">Emiliania huxleyi (strain CCMP1516)</name>
    <dbReference type="NCBI Taxonomy" id="280463"/>
    <lineage>
        <taxon>Eukaryota</taxon>
        <taxon>Haptista</taxon>
        <taxon>Haptophyta</taxon>
        <taxon>Prymnesiophyceae</taxon>
        <taxon>Isochrysidales</taxon>
        <taxon>Noelaerhabdaceae</taxon>
        <taxon>Emiliania</taxon>
    </lineage>
</organism>
<dbReference type="Proteomes" id="UP000013827">
    <property type="component" value="Unassembled WGS sequence"/>
</dbReference>
<dbReference type="GeneID" id="19046187"/>
<dbReference type="PaxDb" id="2903-EOD18186"/>
<reference evidence="2" key="1">
    <citation type="journal article" date="2013" name="Nature">
        <title>Pan genome of the phytoplankton Emiliania underpins its global distribution.</title>
        <authorList>
            <person name="Read B.A."/>
            <person name="Kegel J."/>
            <person name="Klute M.J."/>
            <person name="Kuo A."/>
            <person name="Lefebvre S.C."/>
            <person name="Maumus F."/>
            <person name="Mayer C."/>
            <person name="Miller J."/>
            <person name="Monier A."/>
            <person name="Salamov A."/>
            <person name="Young J."/>
            <person name="Aguilar M."/>
            <person name="Claverie J.M."/>
            <person name="Frickenhaus S."/>
            <person name="Gonzalez K."/>
            <person name="Herman E.K."/>
            <person name="Lin Y.C."/>
            <person name="Napier J."/>
            <person name="Ogata H."/>
            <person name="Sarno A.F."/>
            <person name="Shmutz J."/>
            <person name="Schroeder D."/>
            <person name="de Vargas C."/>
            <person name="Verret F."/>
            <person name="von Dassow P."/>
            <person name="Valentin K."/>
            <person name="Van de Peer Y."/>
            <person name="Wheeler G."/>
            <person name="Dacks J.B."/>
            <person name="Delwiche C.F."/>
            <person name="Dyhrman S.T."/>
            <person name="Glockner G."/>
            <person name="John U."/>
            <person name="Richards T."/>
            <person name="Worden A.Z."/>
            <person name="Zhang X."/>
            <person name="Grigoriev I.V."/>
            <person name="Allen A.E."/>
            <person name="Bidle K."/>
            <person name="Borodovsky M."/>
            <person name="Bowler C."/>
            <person name="Brownlee C."/>
            <person name="Cock J.M."/>
            <person name="Elias M."/>
            <person name="Gladyshev V.N."/>
            <person name="Groth M."/>
            <person name="Guda C."/>
            <person name="Hadaegh A."/>
            <person name="Iglesias-Rodriguez M.D."/>
            <person name="Jenkins J."/>
            <person name="Jones B.M."/>
            <person name="Lawson T."/>
            <person name="Leese F."/>
            <person name="Lindquist E."/>
            <person name="Lobanov A."/>
            <person name="Lomsadze A."/>
            <person name="Malik S.B."/>
            <person name="Marsh M.E."/>
            <person name="Mackinder L."/>
            <person name="Mock T."/>
            <person name="Mueller-Roeber B."/>
            <person name="Pagarete A."/>
            <person name="Parker M."/>
            <person name="Probert I."/>
            <person name="Quesneville H."/>
            <person name="Raines C."/>
            <person name="Rensing S.A."/>
            <person name="Riano-Pachon D.M."/>
            <person name="Richier S."/>
            <person name="Rokitta S."/>
            <person name="Shiraiwa Y."/>
            <person name="Soanes D.M."/>
            <person name="van der Giezen M."/>
            <person name="Wahlund T.M."/>
            <person name="Williams B."/>
            <person name="Wilson W."/>
            <person name="Wolfe G."/>
            <person name="Wurch L.L."/>
        </authorList>
    </citation>
    <scope>NUCLEOTIDE SEQUENCE</scope>
</reference>
<evidence type="ECO:0000313" key="1">
    <source>
        <dbReference type="EnsemblProtists" id="EOD18186"/>
    </source>
</evidence>
<accession>A0A0D3J3V1</accession>
<dbReference type="KEGG" id="ehx:EMIHUDRAFT_196305"/>
<name>A0A0D3J3V1_EMIH1</name>
<dbReference type="InterPro" id="IPR029063">
    <property type="entry name" value="SAM-dependent_MTases_sf"/>
</dbReference>
<proteinExistence type="predicted"/>
<dbReference type="EnsemblProtists" id="EOD18186">
    <property type="protein sequence ID" value="EOD18186"/>
    <property type="gene ID" value="EMIHUDRAFT_196305"/>
</dbReference>
<dbReference type="SUPFAM" id="SSF53335">
    <property type="entry name" value="S-adenosyl-L-methionine-dependent methyltransferases"/>
    <property type="match status" value="1"/>
</dbReference>
<reference evidence="1" key="2">
    <citation type="submission" date="2024-10" db="UniProtKB">
        <authorList>
            <consortium name="EnsemblProtists"/>
        </authorList>
    </citation>
    <scope>IDENTIFICATION</scope>
</reference>
<evidence type="ECO:0000313" key="2">
    <source>
        <dbReference type="Proteomes" id="UP000013827"/>
    </source>
</evidence>